<organism evidence="3 4">
    <name type="scientific">Hymenobacter actinosclerus</name>
    <dbReference type="NCBI Taxonomy" id="82805"/>
    <lineage>
        <taxon>Bacteria</taxon>
        <taxon>Pseudomonadati</taxon>
        <taxon>Bacteroidota</taxon>
        <taxon>Cytophagia</taxon>
        <taxon>Cytophagales</taxon>
        <taxon>Hymenobacteraceae</taxon>
        <taxon>Hymenobacter</taxon>
    </lineage>
</organism>
<dbReference type="InterPro" id="IPR032812">
    <property type="entry name" value="SbsA_Ig"/>
</dbReference>
<dbReference type="RefSeq" id="WP_092774026.1">
    <property type="nucleotide sequence ID" value="NZ_FOHS01000006.1"/>
</dbReference>
<dbReference type="SUPFAM" id="SSF49452">
    <property type="entry name" value="Starch-binding domain-like"/>
    <property type="match status" value="1"/>
</dbReference>
<dbReference type="OrthoDB" id="9809989at2"/>
<evidence type="ECO:0000313" key="4">
    <source>
        <dbReference type="Proteomes" id="UP000198697"/>
    </source>
</evidence>
<proteinExistence type="predicted"/>
<accession>A0A1I0J047</accession>
<evidence type="ECO:0000259" key="2">
    <source>
        <dbReference type="Pfam" id="PF13205"/>
    </source>
</evidence>
<reference evidence="4" key="1">
    <citation type="submission" date="2016-10" db="EMBL/GenBank/DDBJ databases">
        <authorList>
            <person name="Varghese N."/>
            <person name="Submissions S."/>
        </authorList>
    </citation>
    <scope>NUCLEOTIDE SEQUENCE [LARGE SCALE GENOMIC DNA]</scope>
    <source>
        <strain evidence="4">DSM 15310</strain>
    </source>
</reference>
<dbReference type="AlphaFoldDB" id="A0A1I0J047"/>
<dbReference type="STRING" id="82805.SAMN04487998_3535"/>
<evidence type="ECO:0000313" key="3">
    <source>
        <dbReference type="EMBL" id="SEU02353.1"/>
    </source>
</evidence>
<gene>
    <name evidence="3" type="ORF">SAMN04487998_3535</name>
</gene>
<dbReference type="Proteomes" id="UP000198697">
    <property type="component" value="Unassembled WGS sequence"/>
</dbReference>
<dbReference type="EMBL" id="FOHS01000006">
    <property type="protein sequence ID" value="SEU02353.1"/>
    <property type="molecule type" value="Genomic_DNA"/>
</dbReference>
<protein>
    <submittedName>
        <fullName evidence="3">Ig-like domain-containing protein</fullName>
    </submittedName>
</protein>
<feature type="domain" description="SbsA Ig-like" evidence="2">
    <location>
        <begin position="28"/>
        <end position="129"/>
    </location>
</feature>
<dbReference type="PROSITE" id="PS51257">
    <property type="entry name" value="PROKAR_LIPOPROTEIN"/>
    <property type="match status" value="1"/>
</dbReference>
<sequence>MRLAFLLITAGTLGGCAAISSPEGGTRDTTLPTLVSSTPANGARNVTGQSIRLEFSEQVQLTDLAKNLLVAPVLSPDNTYKIREDRTSITLTFEKPFLPNTTYSFNFGDAISDITEKNKAENVTVSFSTGARLDSGAVSGSVVGLLSQQPAEGVSVLLYPEADTSDIKRGVPTYLARTDKQGRFALRYLKEGRYRAYALADKNQTNRYEEPEAIAYRPGGELLTVGPKADSLTFVLTKPDSRSPLITTQKSSPTDQRISYNEGLLTATLAPLGSTPAPSPALQEALQLAERNRTAILYRTAALTEGRYLLAATDSAGNTARDTIAVKFAEPPPKAPKPTPAYSVEGNPKEVYRQGQVKFVFAEPVRLIDPKKPLGTLAEDSLKRRPLRLPQDGSLSPDRTTLSINLDTKAQKTVTLQLDSTALQSITGRPLGLRPLKLKVVDQTTTGTLSGPIQTTAKRYWVQLLDEKGQVLLTLDTPKTTYRFDNLAPATYRLRVLIDRNEDGRWQGGDPALKAAPEPVFLFAKPITIRSNFDNVETLSF</sequence>
<name>A0A1I0J047_9BACT</name>
<dbReference type="Pfam" id="PF13205">
    <property type="entry name" value="Big_5"/>
    <property type="match status" value="1"/>
</dbReference>
<keyword evidence="4" id="KW-1185">Reference proteome</keyword>
<dbReference type="InterPro" id="IPR013784">
    <property type="entry name" value="Carb-bd-like_fold"/>
</dbReference>
<dbReference type="GO" id="GO:0030246">
    <property type="term" value="F:carbohydrate binding"/>
    <property type="evidence" value="ECO:0007669"/>
    <property type="project" value="InterPro"/>
</dbReference>
<evidence type="ECO:0000256" key="1">
    <source>
        <dbReference type="ARBA" id="ARBA00022729"/>
    </source>
</evidence>
<keyword evidence="1" id="KW-0732">Signal</keyword>